<proteinExistence type="predicted"/>
<comment type="caution">
    <text evidence="2">The sequence shown here is derived from an EMBL/GenBank/DDBJ whole genome shotgun (WGS) entry which is preliminary data.</text>
</comment>
<dbReference type="PROSITE" id="PS50041">
    <property type="entry name" value="C_TYPE_LECTIN_2"/>
    <property type="match status" value="2"/>
</dbReference>
<evidence type="ECO:0000259" key="1">
    <source>
        <dbReference type="PROSITE" id="PS50041"/>
    </source>
</evidence>
<dbReference type="Proteomes" id="UP000314294">
    <property type="component" value="Unassembled WGS sequence"/>
</dbReference>
<dbReference type="PANTHER" id="PTHR45784">
    <property type="entry name" value="C-TYPE LECTIN DOMAIN FAMILY 20 MEMBER A-RELATED"/>
    <property type="match status" value="1"/>
</dbReference>
<dbReference type="Pfam" id="PF00059">
    <property type="entry name" value="Lectin_C"/>
    <property type="match status" value="2"/>
</dbReference>
<feature type="domain" description="C-type lectin" evidence="1">
    <location>
        <begin position="122"/>
        <end position="222"/>
    </location>
</feature>
<protein>
    <submittedName>
        <fullName evidence="2">Aggrecan core protein</fullName>
    </submittedName>
</protein>
<keyword evidence="3" id="KW-1185">Reference proteome</keyword>
<dbReference type="InterPro" id="IPR016187">
    <property type="entry name" value="CTDL_fold"/>
</dbReference>
<dbReference type="EMBL" id="SRLO01002484">
    <property type="protein sequence ID" value="TNN32816.1"/>
    <property type="molecule type" value="Genomic_DNA"/>
</dbReference>
<gene>
    <name evidence="2" type="primary">ACAN_4</name>
    <name evidence="2" type="ORF">EYF80_057021</name>
</gene>
<dbReference type="PANTHER" id="PTHR45784:SF3">
    <property type="entry name" value="C-TYPE LECTIN DOMAIN FAMILY 4 MEMBER K-LIKE-RELATED"/>
    <property type="match status" value="1"/>
</dbReference>
<dbReference type="SMART" id="SM00034">
    <property type="entry name" value="CLECT"/>
    <property type="match status" value="2"/>
</dbReference>
<dbReference type="OrthoDB" id="6369810at2759"/>
<dbReference type="AlphaFoldDB" id="A0A4Z2EV50"/>
<evidence type="ECO:0000313" key="3">
    <source>
        <dbReference type="Proteomes" id="UP000314294"/>
    </source>
</evidence>
<reference evidence="2 3" key="1">
    <citation type="submission" date="2019-03" db="EMBL/GenBank/DDBJ databases">
        <title>First draft genome of Liparis tanakae, snailfish: a comprehensive survey of snailfish specific genes.</title>
        <authorList>
            <person name="Kim W."/>
            <person name="Song I."/>
            <person name="Jeong J.-H."/>
            <person name="Kim D."/>
            <person name="Kim S."/>
            <person name="Ryu S."/>
            <person name="Song J.Y."/>
            <person name="Lee S.K."/>
        </authorList>
    </citation>
    <scope>NUCLEOTIDE SEQUENCE [LARGE SCALE GENOMIC DNA]</scope>
    <source>
        <tissue evidence="2">Muscle</tissue>
    </source>
</reference>
<sequence>MAEAQRHCREKHIDLATVRDLEDLNTLNTLKRTIHSRAWIGLYHYVDNWRWSQSNTSSYEPGETEFRLWQAGEPNNYNNKENCSAMLPNGEWTDIICDDPLMPMCFDISGPIKTFVHIRTWMTWTEAQSYCREHHTDLASVRNLEENQMVLNEADPANWAWIGLFRDPWKWSDGSDYSFRNWNPVEPREPDGSFETCVAADFSADGQWETLDCNEKAAFICYNVVPPVSKRVVKVRLVKSSSSLDLNDPVVMEDLLKKLKQRLKDQGLNGDVKLSWKKQWDGKVFHKEEKKRRDEL</sequence>
<name>A0A4Z2EV50_9TELE</name>
<dbReference type="InterPro" id="IPR001304">
    <property type="entry name" value="C-type_lectin-like"/>
</dbReference>
<organism evidence="2 3">
    <name type="scientific">Liparis tanakae</name>
    <name type="common">Tanaka's snailfish</name>
    <dbReference type="NCBI Taxonomy" id="230148"/>
    <lineage>
        <taxon>Eukaryota</taxon>
        <taxon>Metazoa</taxon>
        <taxon>Chordata</taxon>
        <taxon>Craniata</taxon>
        <taxon>Vertebrata</taxon>
        <taxon>Euteleostomi</taxon>
        <taxon>Actinopterygii</taxon>
        <taxon>Neopterygii</taxon>
        <taxon>Teleostei</taxon>
        <taxon>Neoteleostei</taxon>
        <taxon>Acanthomorphata</taxon>
        <taxon>Eupercaria</taxon>
        <taxon>Perciformes</taxon>
        <taxon>Cottioidei</taxon>
        <taxon>Cottales</taxon>
        <taxon>Liparidae</taxon>
        <taxon>Liparis</taxon>
    </lineage>
</organism>
<accession>A0A4Z2EV50</accession>
<feature type="domain" description="C-type lectin" evidence="1">
    <location>
        <begin position="1"/>
        <end position="106"/>
    </location>
</feature>
<dbReference type="SUPFAM" id="SSF56436">
    <property type="entry name" value="C-type lectin-like"/>
    <property type="match status" value="2"/>
</dbReference>
<dbReference type="Gene3D" id="3.10.100.10">
    <property type="entry name" value="Mannose-Binding Protein A, subunit A"/>
    <property type="match status" value="2"/>
</dbReference>
<evidence type="ECO:0000313" key="2">
    <source>
        <dbReference type="EMBL" id="TNN32816.1"/>
    </source>
</evidence>
<dbReference type="InterPro" id="IPR016186">
    <property type="entry name" value="C-type_lectin-like/link_sf"/>
</dbReference>